<gene>
    <name evidence="1" type="ORF">AC499_0380</name>
    <name evidence="2" type="ORF">AC499_1339</name>
</gene>
<dbReference type="RefSeq" id="WP_005741978.1">
    <property type="nucleotide sequence ID" value="NZ_LGLK01000057.1"/>
</dbReference>
<name>A0ABR5KTY3_PSEAV</name>
<dbReference type="Proteomes" id="UP000037943">
    <property type="component" value="Unassembled WGS sequence"/>
</dbReference>
<evidence type="ECO:0000313" key="2">
    <source>
        <dbReference type="EMBL" id="KPC18137.1"/>
    </source>
</evidence>
<organism evidence="2 3">
    <name type="scientific">Pseudomonas amygdali pv. lachrymans</name>
    <name type="common">Pseudomonas syringae pv. lachrymans</name>
    <dbReference type="NCBI Taxonomy" id="53707"/>
    <lineage>
        <taxon>Bacteria</taxon>
        <taxon>Pseudomonadati</taxon>
        <taxon>Pseudomonadota</taxon>
        <taxon>Gammaproteobacteria</taxon>
        <taxon>Pseudomonadales</taxon>
        <taxon>Pseudomonadaceae</taxon>
        <taxon>Pseudomonas</taxon>
        <taxon>Pseudomonas amygdali</taxon>
    </lineage>
</organism>
<evidence type="ECO:0000313" key="1">
    <source>
        <dbReference type="EMBL" id="KPC17178.1"/>
    </source>
</evidence>
<protein>
    <submittedName>
        <fullName evidence="2">Uncharacterized protein</fullName>
    </submittedName>
</protein>
<proteinExistence type="predicted"/>
<sequence>MAVQLYRVVETKVTSKGQIQEDIGCDWKPEKKAKEEMKAMKLRHPNRWLSIQKQGK</sequence>
<dbReference type="EMBL" id="LGLK01000057">
    <property type="protein sequence ID" value="KPC18137.1"/>
    <property type="molecule type" value="Genomic_DNA"/>
</dbReference>
<dbReference type="EMBL" id="LGLK01000057">
    <property type="protein sequence ID" value="KPC17178.1"/>
    <property type="molecule type" value="Genomic_DNA"/>
</dbReference>
<evidence type="ECO:0000313" key="3">
    <source>
        <dbReference type="Proteomes" id="UP000037943"/>
    </source>
</evidence>
<reference evidence="2 3" key="1">
    <citation type="submission" date="2015-07" db="EMBL/GenBank/DDBJ databases">
        <authorList>
            <person name="O'Brien H.E."/>
            <person name="Thakur S."/>
            <person name="Gong Y."/>
            <person name="Wang P.W."/>
            <person name="Guttman D.S."/>
        </authorList>
    </citation>
    <scope>NUCLEOTIDE SEQUENCE [LARGE SCALE GENOMIC DNA]</scope>
    <source>
        <strain evidence="2 3">107</strain>
    </source>
</reference>
<keyword evidence="3" id="KW-1185">Reference proteome</keyword>
<reference evidence="2 3" key="2">
    <citation type="submission" date="2015-10" db="EMBL/GenBank/DDBJ databases">
        <title>Comparative genomics and high-throughput reverse genetic screens identify a new phytobacterial MAMP and an Arabidopsis receptor required for immune elicitation.</title>
        <authorList>
            <person name="Mott G.A."/>
            <person name="Thakur S."/>
            <person name="Wang P.W."/>
            <person name="Desveaux D."/>
            <person name="Guttman D.S."/>
        </authorList>
    </citation>
    <scope>NUCLEOTIDE SEQUENCE [LARGE SCALE GENOMIC DNA]</scope>
    <source>
        <strain evidence="2 3">107</strain>
    </source>
</reference>
<accession>A0ABR5KTY3</accession>
<comment type="caution">
    <text evidence="2">The sequence shown here is derived from an EMBL/GenBank/DDBJ whole genome shotgun (WGS) entry which is preliminary data.</text>
</comment>